<dbReference type="Proteomes" id="UP000018936">
    <property type="component" value="Unassembled WGS sequence"/>
</dbReference>
<protein>
    <recommendedName>
        <fullName evidence="2">Lipid-binding serum glycoprotein N-terminal domain-containing protein</fullName>
    </recommendedName>
</protein>
<gene>
    <name evidence="3" type="ORF">L345_12510</name>
</gene>
<dbReference type="InterPro" id="IPR017942">
    <property type="entry name" value="Lipid-bd_serum_glycop_N"/>
</dbReference>
<keyword evidence="1" id="KW-0732">Signal</keyword>
<proteinExistence type="predicted"/>
<dbReference type="Gene3D" id="3.15.10.10">
    <property type="entry name" value="Bactericidal permeability-increasing protein, domain 1"/>
    <property type="match status" value="1"/>
</dbReference>
<dbReference type="InterPro" id="IPR017943">
    <property type="entry name" value="Bactericidal_perm-incr_a/b_dom"/>
</dbReference>
<evidence type="ECO:0000256" key="1">
    <source>
        <dbReference type="SAM" id="SignalP"/>
    </source>
</evidence>
<dbReference type="PANTHER" id="PTHR46019">
    <property type="entry name" value="BPI FOLD-CONTAINING FAMILY B MEMBER 4-RELATED"/>
    <property type="match status" value="1"/>
</dbReference>
<feature type="chain" id="PRO_5004770944" description="Lipid-binding serum glycoprotein N-terminal domain-containing protein" evidence="1">
    <location>
        <begin position="37"/>
        <end position="316"/>
    </location>
</feature>
<dbReference type="AlphaFoldDB" id="V8NJM1"/>
<dbReference type="EMBL" id="AZIM01003690">
    <property type="protein sequence ID" value="ETE61737.1"/>
    <property type="molecule type" value="Genomic_DNA"/>
</dbReference>
<dbReference type="GO" id="GO:0008289">
    <property type="term" value="F:lipid binding"/>
    <property type="evidence" value="ECO:0007669"/>
    <property type="project" value="InterPro"/>
</dbReference>
<dbReference type="PANTHER" id="PTHR46019:SF4">
    <property type="entry name" value="BPI FOLD-CONTAINING FAMILY B MEMBER 4"/>
    <property type="match status" value="1"/>
</dbReference>
<dbReference type="OrthoDB" id="9905567at2759"/>
<reference evidence="3 4" key="1">
    <citation type="journal article" date="2013" name="Proc. Natl. Acad. Sci. U.S.A.">
        <title>The king cobra genome reveals dynamic gene evolution and adaptation in the snake venom system.</title>
        <authorList>
            <person name="Vonk F.J."/>
            <person name="Casewell N.R."/>
            <person name="Henkel C.V."/>
            <person name="Heimberg A.M."/>
            <person name="Jansen H.J."/>
            <person name="McCleary R.J."/>
            <person name="Kerkkamp H.M."/>
            <person name="Vos R.A."/>
            <person name="Guerreiro I."/>
            <person name="Calvete J.J."/>
            <person name="Wuster W."/>
            <person name="Woods A.E."/>
            <person name="Logan J.M."/>
            <person name="Harrison R.A."/>
            <person name="Castoe T.A."/>
            <person name="de Koning A.P."/>
            <person name="Pollock D.D."/>
            <person name="Yandell M."/>
            <person name="Calderon D."/>
            <person name="Renjifo C."/>
            <person name="Currier R.B."/>
            <person name="Salgado D."/>
            <person name="Pla D."/>
            <person name="Sanz L."/>
            <person name="Hyder A.S."/>
            <person name="Ribeiro J.M."/>
            <person name="Arntzen J.W."/>
            <person name="van den Thillart G.E."/>
            <person name="Boetzer M."/>
            <person name="Pirovano W."/>
            <person name="Dirks R.P."/>
            <person name="Spaink H.P."/>
            <person name="Duboule D."/>
            <person name="McGlinn E."/>
            <person name="Kini R.M."/>
            <person name="Richardson M.K."/>
        </authorList>
    </citation>
    <scope>NUCLEOTIDE SEQUENCE</scope>
    <source>
        <tissue evidence="3">Blood</tissue>
    </source>
</reference>
<organism evidence="3 4">
    <name type="scientific">Ophiophagus hannah</name>
    <name type="common">King cobra</name>
    <name type="synonym">Naja hannah</name>
    <dbReference type="NCBI Taxonomy" id="8665"/>
    <lineage>
        <taxon>Eukaryota</taxon>
        <taxon>Metazoa</taxon>
        <taxon>Chordata</taxon>
        <taxon>Craniata</taxon>
        <taxon>Vertebrata</taxon>
        <taxon>Euteleostomi</taxon>
        <taxon>Lepidosauria</taxon>
        <taxon>Squamata</taxon>
        <taxon>Bifurcata</taxon>
        <taxon>Unidentata</taxon>
        <taxon>Episquamata</taxon>
        <taxon>Toxicofera</taxon>
        <taxon>Serpentes</taxon>
        <taxon>Colubroidea</taxon>
        <taxon>Elapidae</taxon>
        <taxon>Elapinae</taxon>
        <taxon>Ophiophagus</taxon>
    </lineage>
</organism>
<keyword evidence="4" id="KW-1185">Reference proteome</keyword>
<feature type="signal peptide" evidence="1">
    <location>
        <begin position="1"/>
        <end position="36"/>
    </location>
</feature>
<evidence type="ECO:0000313" key="4">
    <source>
        <dbReference type="Proteomes" id="UP000018936"/>
    </source>
</evidence>
<dbReference type="Pfam" id="PF01273">
    <property type="entry name" value="LBP_BPI_CETP"/>
    <property type="match status" value="1"/>
</dbReference>
<accession>V8NJM1</accession>
<name>V8NJM1_OPHHA</name>
<dbReference type="InterPro" id="IPR051660">
    <property type="entry name" value="BPI_fold-BPI/LBP"/>
</dbReference>
<comment type="caution">
    <text evidence="3">The sequence shown here is derived from an EMBL/GenBank/DDBJ whole genome shotgun (WGS) entry which is preliminary data.</text>
</comment>
<feature type="non-terminal residue" evidence="3">
    <location>
        <position position="1"/>
    </location>
</feature>
<feature type="domain" description="Lipid-binding serum glycoprotein N-terminal" evidence="2">
    <location>
        <begin position="192"/>
        <end position="291"/>
    </location>
</feature>
<evidence type="ECO:0000313" key="3">
    <source>
        <dbReference type="EMBL" id="ETE61737.1"/>
    </source>
</evidence>
<dbReference type="SUPFAM" id="SSF55394">
    <property type="entry name" value="Bactericidal permeability-increasing protein, BPI"/>
    <property type="match status" value="1"/>
</dbReference>
<evidence type="ECO:0000259" key="2">
    <source>
        <dbReference type="Pfam" id="PF01273"/>
    </source>
</evidence>
<sequence>MTVKQDLGFPGTRINMLKALALLLLCCFLLISHGGAENLLSVAQVDKAVLENLLSNVLAKDDLLQGLTGGVSKNVLGGLSGGQVGGLLDGVLGGQGGGVLDGVLGGQDGGLLGGVLGGQGGRVLGGVLGGQGGGPLDGVLGGQDGGLLGDVLGGQGGGLLGGVLGGPNGGLLGGVLGGPNGGLLGGVLGGPNGGLLGGVLGHEGLLGLKLVDIILPKVTLKLFPVGLGLNIYTKIALKGNTILGGPLTLLVEVNITANGRLVLDKMGNPKLLLDNCRTNLGGIRILSGNIIGPVKEGLRRETPSIVLGQRSERSFE</sequence>